<evidence type="ECO:0000256" key="1">
    <source>
        <dbReference type="SAM" id="MobiDB-lite"/>
    </source>
</evidence>
<evidence type="ECO:0000313" key="3">
    <source>
        <dbReference type="Proteomes" id="UP000799640"/>
    </source>
</evidence>
<name>A0A6G1HI15_9PEZI</name>
<dbReference type="Proteomes" id="UP000799640">
    <property type="component" value="Unassembled WGS sequence"/>
</dbReference>
<reference evidence="2" key="1">
    <citation type="journal article" date="2020" name="Stud. Mycol.">
        <title>101 Dothideomycetes genomes: a test case for predicting lifestyles and emergence of pathogens.</title>
        <authorList>
            <person name="Haridas S."/>
            <person name="Albert R."/>
            <person name="Binder M."/>
            <person name="Bloem J."/>
            <person name="Labutti K."/>
            <person name="Salamov A."/>
            <person name="Andreopoulos B."/>
            <person name="Baker S."/>
            <person name="Barry K."/>
            <person name="Bills G."/>
            <person name="Bluhm B."/>
            <person name="Cannon C."/>
            <person name="Castanera R."/>
            <person name="Culley D."/>
            <person name="Daum C."/>
            <person name="Ezra D."/>
            <person name="Gonzalez J."/>
            <person name="Henrissat B."/>
            <person name="Kuo A."/>
            <person name="Liang C."/>
            <person name="Lipzen A."/>
            <person name="Lutzoni F."/>
            <person name="Magnuson J."/>
            <person name="Mondo S."/>
            <person name="Nolan M."/>
            <person name="Ohm R."/>
            <person name="Pangilinan J."/>
            <person name="Park H.-J."/>
            <person name="Ramirez L."/>
            <person name="Alfaro M."/>
            <person name="Sun H."/>
            <person name="Tritt A."/>
            <person name="Yoshinaga Y."/>
            <person name="Zwiers L.-H."/>
            <person name="Turgeon B."/>
            <person name="Goodwin S."/>
            <person name="Spatafora J."/>
            <person name="Crous P."/>
            <person name="Grigoriev I."/>
        </authorList>
    </citation>
    <scope>NUCLEOTIDE SEQUENCE</scope>
    <source>
        <strain evidence="2">CBS 262.69</strain>
    </source>
</reference>
<evidence type="ECO:0000313" key="2">
    <source>
        <dbReference type="EMBL" id="KAF2395632.1"/>
    </source>
</evidence>
<proteinExistence type="predicted"/>
<keyword evidence="3" id="KW-1185">Reference proteome</keyword>
<sequence length="62" mass="7280">QARPVNNQSIQYPIHIVLIAKRSSLGNQSQYIINYCQSTSRNHANRSKPQPWSHRHQQRKSQ</sequence>
<dbReference type="AlphaFoldDB" id="A0A6G1HI15"/>
<gene>
    <name evidence="2" type="ORF">EJ06DRAFT_265568</name>
</gene>
<feature type="non-terminal residue" evidence="2">
    <location>
        <position position="1"/>
    </location>
</feature>
<organism evidence="2 3">
    <name type="scientific">Trichodelitschia bisporula</name>
    <dbReference type="NCBI Taxonomy" id="703511"/>
    <lineage>
        <taxon>Eukaryota</taxon>
        <taxon>Fungi</taxon>
        <taxon>Dikarya</taxon>
        <taxon>Ascomycota</taxon>
        <taxon>Pezizomycotina</taxon>
        <taxon>Dothideomycetes</taxon>
        <taxon>Dothideomycetes incertae sedis</taxon>
        <taxon>Phaeotrichales</taxon>
        <taxon>Phaeotrichaceae</taxon>
        <taxon>Trichodelitschia</taxon>
    </lineage>
</organism>
<feature type="compositionally biased region" description="Basic residues" evidence="1">
    <location>
        <begin position="53"/>
        <end position="62"/>
    </location>
</feature>
<dbReference type="EMBL" id="ML996712">
    <property type="protein sequence ID" value="KAF2395632.1"/>
    <property type="molecule type" value="Genomic_DNA"/>
</dbReference>
<protein>
    <submittedName>
        <fullName evidence="2">Uncharacterized protein</fullName>
    </submittedName>
</protein>
<accession>A0A6G1HI15</accession>
<feature type="compositionally biased region" description="Polar residues" evidence="1">
    <location>
        <begin position="40"/>
        <end position="50"/>
    </location>
</feature>
<feature type="region of interest" description="Disordered" evidence="1">
    <location>
        <begin position="40"/>
        <end position="62"/>
    </location>
</feature>